<evidence type="ECO:0000313" key="2">
    <source>
        <dbReference type="WBParaSite" id="PS1159_v2.g13451.t1"/>
    </source>
</evidence>
<proteinExistence type="predicted"/>
<organism evidence="1 2">
    <name type="scientific">Panagrolaimus sp. PS1159</name>
    <dbReference type="NCBI Taxonomy" id="55785"/>
    <lineage>
        <taxon>Eukaryota</taxon>
        <taxon>Metazoa</taxon>
        <taxon>Ecdysozoa</taxon>
        <taxon>Nematoda</taxon>
        <taxon>Chromadorea</taxon>
        <taxon>Rhabditida</taxon>
        <taxon>Tylenchina</taxon>
        <taxon>Panagrolaimomorpha</taxon>
        <taxon>Panagrolaimoidea</taxon>
        <taxon>Panagrolaimidae</taxon>
        <taxon>Panagrolaimus</taxon>
    </lineage>
</organism>
<accession>A0AC35F5U7</accession>
<name>A0AC35F5U7_9BILA</name>
<evidence type="ECO:0000313" key="1">
    <source>
        <dbReference type="Proteomes" id="UP000887580"/>
    </source>
</evidence>
<dbReference type="Proteomes" id="UP000887580">
    <property type="component" value="Unplaced"/>
</dbReference>
<sequence>MLYLTFLEEKKQYKKLLVTLKKYCGFFLNDQKMLGKYEKALIQFVLWKKEFESADLQNDTKAVGNENDETNEQSNKNIRDNFFDSYCYRLSIGSSVVFENDSLTITPSSNPKLFFRNSVIGGCIFLERPVPSIFASVPSTIISKLIPRLSCCTAKFIDIRKQNLSFVELQFLIKYGGVVHLDMHRCEIRNENGDYIALEDIMKHLPHIEELSLPNIRITSKTARALAKQKFYNKLRLFRIDSIYGEPLDATLFLKFLKENLDEIRPGCYFRFNRKFNDVAVTKFSEVMKDYVQSQSGISKPSISVYHGKQKYEVY</sequence>
<reference evidence="2" key="1">
    <citation type="submission" date="2022-11" db="UniProtKB">
        <authorList>
            <consortium name="WormBaseParasite"/>
        </authorList>
    </citation>
    <scope>IDENTIFICATION</scope>
</reference>
<dbReference type="WBParaSite" id="PS1159_v2.g13451.t1">
    <property type="protein sequence ID" value="PS1159_v2.g13451.t1"/>
    <property type="gene ID" value="PS1159_v2.g13451"/>
</dbReference>
<protein>
    <submittedName>
        <fullName evidence="2">FBD domain-containing protein</fullName>
    </submittedName>
</protein>